<evidence type="ECO:0000313" key="4">
    <source>
        <dbReference type="EMBL" id="KAK8869890.1"/>
    </source>
</evidence>
<name>A0AAW0Z6S1_9TREE</name>
<dbReference type="AlphaFoldDB" id="A0AAW0Z6S1"/>
<protein>
    <recommendedName>
        <fullName evidence="3">TRIP4/RQT4 C2HC5-type zinc finger domain-containing protein</fullName>
    </recommendedName>
</protein>
<feature type="coiled-coil region" evidence="1">
    <location>
        <begin position="343"/>
        <end position="372"/>
    </location>
</feature>
<dbReference type="GO" id="GO:0005634">
    <property type="term" value="C:nucleus"/>
    <property type="evidence" value="ECO:0007669"/>
    <property type="project" value="InterPro"/>
</dbReference>
<dbReference type="EMBL" id="JBCAWK010000001">
    <property type="protein sequence ID" value="KAK8869890.1"/>
    <property type="molecule type" value="Genomic_DNA"/>
</dbReference>
<feature type="region of interest" description="Disordered" evidence="2">
    <location>
        <begin position="73"/>
        <end position="148"/>
    </location>
</feature>
<dbReference type="GO" id="GO:0072344">
    <property type="term" value="P:rescue of stalled ribosome"/>
    <property type="evidence" value="ECO:0007669"/>
    <property type="project" value="InterPro"/>
</dbReference>
<organism evidence="4 5">
    <name type="scientific">Kwoniella newhampshirensis</name>
    <dbReference type="NCBI Taxonomy" id="1651941"/>
    <lineage>
        <taxon>Eukaryota</taxon>
        <taxon>Fungi</taxon>
        <taxon>Dikarya</taxon>
        <taxon>Basidiomycota</taxon>
        <taxon>Agaricomycotina</taxon>
        <taxon>Tremellomycetes</taxon>
        <taxon>Tremellales</taxon>
        <taxon>Cryptococcaceae</taxon>
        <taxon>Kwoniella</taxon>
    </lineage>
</organism>
<feature type="region of interest" description="Disordered" evidence="2">
    <location>
        <begin position="373"/>
        <end position="473"/>
    </location>
</feature>
<dbReference type="GO" id="GO:0008270">
    <property type="term" value="F:zinc ion binding"/>
    <property type="evidence" value="ECO:0007669"/>
    <property type="project" value="InterPro"/>
</dbReference>
<evidence type="ECO:0000313" key="5">
    <source>
        <dbReference type="Proteomes" id="UP001388673"/>
    </source>
</evidence>
<evidence type="ECO:0000259" key="3">
    <source>
        <dbReference type="Pfam" id="PF06221"/>
    </source>
</evidence>
<feature type="region of interest" description="Disordered" evidence="2">
    <location>
        <begin position="160"/>
        <end position="251"/>
    </location>
</feature>
<sequence length="546" mass="57763">MAPERPPWVIKDLTSILGLDEESVKGLVVPDLESYTHEARLRGHLQDFLGSSPQAKAFTTRYISHRFPSLATSSTHSVTLTPDPSLDKTHSSSGVNRQGKSKSSVSQKGSGTHTPSIRFGGTDPGPDPSSGGNSIPEALNAAFGPGGKIYQKNRDYIEDSWGGRAGGRSTSSGGISRGGAGSGTVTPSHSHSHSHGGIPRQRQAGAVTVQVQNRTAARIDGSGSSTPLGTMGSRTPSGKGKGRGGGTGVTEKIWDRPKSKEVKRLEGMIEDLRKVKDGDGKVRASGGDQVYECFCQARVHELSTYTPLCQSCGLTICSLHPPHLPCPSCAHPLSSPTQLARLILRLENEIEAQEAREDKIRQDRERARLERLAAEAGGGSFPTLPGGGGGSGSGLQGKGNPQNGSGAVGGTRKVLTIGSSSGKGKSTITTTTYRPVPIDVSSSSASTSTDPSIPPPPTDLVSRPRSNPVEGNKMEKELGKLLKWREEQDRPWGDLRAERKGDDAECWRYVELQVVAVAPEREGEVGRRRKSKMKRGEGGREVPGAG</sequence>
<evidence type="ECO:0000256" key="2">
    <source>
        <dbReference type="SAM" id="MobiDB-lite"/>
    </source>
</evidence>
<keyword evidence="5" id="KW-1185">Reference proteome</keyword>
<feature type="compositionally biased region" description="Low complexity" evidence="2">
    <location>
        <begin position="101"/>
        <end position="111"/>
    </location>
</feature>
<feature type="domain" description="TRIP4/RQT4 C2HC5-type zinc finger" evidence="3">
    <location>
        <begin position="291"/>
        <end position="343"/>
    </location>
</feature>
<evidence type="ECO:0000256" key="1">
    <source>
        <dbReference type="SAM" id="Coils"/>
    </source>
</evidence>
<feature type="region of interest" description="Disordered" evidence="2">
    <location>
        <begin position="520"/>
        <end position="546"/>
    </location>
</feature>
<feature type="compositionally biased region" description="Polar residues" evidence="2">
    <location>
        <begin position="73"/>
        <end position="82"/>
    </location>
</feature>
<dbReference type="InterPro" id="IPR009349">
    <property type="entry name" value="TRIP4/RQT4_C2HC5_Znf"/>
</dbReference>
<gene>
    <name evidence="4" type="ORF">IAR55_000458</name>
</gene>
<keyword evidence="1" id="KW-0175">Coiled coil</keyword>
<accession>A0AAW0Z6S1</accession>
<dbReference type="Pfam" id="PF06221">
    <property type="entry name" value="zf-C2HC5"/>
    <property type="match status" value="1"/>
</dbReference>
<feature type="compositionally biased region" description="Low complexity" evidence="2">
    <location>
        <begin position="416"/>
        <end position="451"/>
    </location>
</feature>
<dbReference type="RefSeq" id="XP_066806136.1">
    <property type="nucleotide sequence ID" value="XM_066943594.1"/>
</dbReference>
<dbReference type="KEGG" id="kne:92177718"/>
<dbReference type="Proteomes" id="UP001388673">
    <property type="component" value="Unassembled WGS sequence"/>
</dbReference>
<dbReference type="GeneID" id="92177718"/>
<comment type="caution">
    <text evidence="4">The sequence shown here is derived from an EMBL/GenBank/DDBJ whole genome shotgun (WGS) entry which is preliminary data.</text>
</comment>
<dbReference type="GO" id="GO:0180022">
    <property type="term" value="C:RQC-trigger complex"/>
    <property type="evidence" value="ECO:0007669"/>
    <property type="project" value="InterPro"/>
</dbReference>
<feature type="compositionally biased region" description="Gly residues" evidence="2">
    <location>
        <begin position="376"/>
        <end position="397"/>
    </location>
</feature>
<reference evidence="4 5" key="1">
    <citation type="journal article" date="2024" name="bioRxiv">
        <title>Comparative genomics of Cryptococcus and Kwoniella reveals pathogenesis evolution and contrasting karyotype dynamics via intercentromeric recombination or chromosome fusion.</title>
        <authorList>
            <person name="Coelho M.A."/>
            <person name="David-Palma M."/>
            <person name="Shea T."/>
            <person name="Bowers K."/>
            <person name="McGinley-Smith S."/>
            <person name="Mohammad A.W."/>
            <person name="Gnirke A."/>
            <person name="Yurkov A.M."/>
            <person name="Nowrousian M."/>
            <person name="Sun S."/>
            <person name="Cuomo C.A."/>
            <person name="Heitman J."/>
        </authorList>
    </citation>
    <scope>NUCLEOTIDE SEQUENCE [LARGE SCALE GENOMIC DNA]</scope>
    <source>
        <strain evidence="4 5">CBS 13917</strain>
    </source>
</reference>
<proteinExistence type="predicted"/>